<reference evidence="2 3" key="1">
    <citation type="submission" date="2022-11" db="EMBL/GenBank/DDBJ databases">
        <title>Spartinivicinus poritis sp. nov., isolated from scleractinian coral Porites lutea.</title>
        <authorList>
            <person name="Zhang G."/>
            <person name="Cai L."/>
            <person name="Wei Q."/>
        </authorList>
    </citation>
    <scope>NUCLEOTIDE SEQUENCE [LARGE SCALE GENOMIC DNA]</scope>
    <source>
        <strain evidence="2 3">A2-2</strain>
    </source>
</reference>
<evidence type="ECO:0000313" key="2">
    <source>
        <dbReference type="EMBL" id="MDE1465067.1"/>
    </source>
</evidence>
<feature type="domain" description="SecDF P1 head subdomain" evidence="1">
    <location>
        <begin position="20"/>
        <end position="85"/>
    </location>
</feature>
<keyword evidence="3" id="KW-1185">Reference proteome</keyword>
<dbReference type="InterPro" id="IPR054384">
    <property type="entry name" value="SecDF_P1_head"/>
</dbReference>
<evidence type="ECO:0000313" key="3">
    <source>
        <dbReference type="Proteomes" id="UP001528823"/>
    </source>
</evidence>
<dbReference type="Proteomes" id="UP001528823">
    <property type="component" value="Unassembled WGS sequence"/>
</dbReference>
<dbReference type="EMBL" id="JAPMOU010000050">
    <property type="protein sequence ID" value="MDE1465067.1"/>
    <property type="molecule type" value="Genomic_DNA"/>
</dbReference>
<dbReference type="Gene3D" id="3.30.1360.200">
    <property type="match status" value="1"/>
</dbReference>
<gene>
    <name evidence="2" type="ORF">ORQ98_24195</name>
</gene>
<comment type="caution">
    <text evidence="2">The sequence shown here is derived from an EMBL/GenBank/DDBJ whole genome shotgun (WGS) entry which is preliminary data.</text>
</comment>
<name>A0ABT5UFA3_9GAMM</name>
<protein>
    <recommendedName>
        <fullName evidence="1">SecDF P1 head subdomain domain-containing protein</fullName>
    </recommendedName>
</protein>
<evidence type="ECO:0000259" key="1">
    <source>
        <dbReference type="Pfam" id="PF22599"/>
    </source>
</evidence>
<accession>A0ABT5UFA3</accession>
<dbReference type="Pfam" id="PF22599">
    <property type="entry name" value="SecDF_P1_head"/>
    <property type="match status" value="1"/>
</dbReference>
<sequence length="94" mass="10914">MLDYKYFKTHSGKEKNFLSTDENDRPQINVELDSRSSLQLEHFTQKHLKKRVSLYIDNTLISTATIQSSISGKFRITGIEEKDSERLLSHLKGK</sequence>
<proteinExistence type="predicted"/>
<organism evidence="2 3">
    <name type="scientific">Spartinivicinus poritis</name>
    <dbReference type="NCBI Taxonomy" id="2994640"/>
    <lineage>
        <taxon>Bacteria</taxon>
        <taxon>Pseudomonadati</taxon>
        <taxon>Pseudomonadota</taxon>
        <taxon>Gammaproteobacteria</taxon>
        <taxon>Oceanospirillales</taxon>
        <taxon>Zooshikellaceae</taxon>
        <taxon>Spartinivicinus</taxon>
    </lineage>
</organism>
<dbReference type="RefSeq" id="WP_274691377.1">
    <property type="nucleotide sequence ID" value="NZ_JAPMOU010000050.1"/>
</dbReference>